<reference evidence="3" key="2">
    <citation type="submission" date="2022-06" db="EMBL/GenBank/DDBJ databases">
        <title>Xiashengella guii gen. nov. sp. nov., a bacterium isolated form anaerobic digestion tank.</title>
        <authorList>
            <person name="Huang H."/>
        </authorList>
    </citation>
    <scope>NUCLEOTIDE SEQUENCE</scope>
    <source>
        <strain evidence="3">Ai-910</strain>
    </source>
</reference>
<evidence type="ECO:0000313" key="3">
    <source>
        <dbReference type="EMBL" id="URW79574.1"/>
    </source>
</evidence>
<dbReference type="PANTHER" id="PTHR46558:SF11">
    <property type="entry name" value="HTH-TYPE TRANSCRIPTIONAL REGULATOR XRE"/>
    <property type="match status" value="1"/>
</dbReference>
<dbReference type="InterPro" id="IPR036286">
    <property type="entry name" value="LexA/Signal_pep-like_sf"/>
</dbReference>
<reference evidence="3" key="1">
    <citation type="submission" date="2022-05" db="EMBL/GenBank/DDBJ databases">
        <authorList>
            <person name="Sun X."/>
        </authorList>
    </citation>
    <scope>NUCLEOTIDE SEQUENCE</scope>
    <source>
        <strain evidence="3">Ai-910</strain>
    </source>
</reference>
<dbReference type="Gene3D" id="1.10.260.40">
    <property type="entry name" value="lambda repressor-like DNA-binding domains"/>
    <property type="match status" value="1"/>
</dbReference>
<dbReference type="Gene3D" id="2.10.109.10">
    <property type="entry name" value="Umud Fragment, subunit A"/>
    <property type="match status" value="1"/>
</dbReference>
<dbReference type="PROSITE" id="PS50943">
    <property type="entry name" value="HTH_CROC1"/>
    <property type="match status" value="1"/>
</dbReference>
<dbReference type="Pfam" id="PF01381">
    <property type="entry name" value="HTH_3"/>
    <property type="match status" value="1"/>
</dbReference>
<dbReference type="CDD" id="cd00093">
    <property type="entry name" value="HTH_XRE"/>
    <property type="match status" value="1"/>
</dbReference>
<dbReference type="KEGG" id="alkq:M9189_11995"/>
<gene>
    <name evidence="3" type="ORF">M9189_11995</name>
</gene>
<dbReference type="Pfam" id="PF00717">
    <property type="entry name" value="Peptidase_S24"/>
    <property type="match status" value="1"/>
</dbReference>
<feature type="domain" description="HTH cro/C1-type" evidence="2">
    <location>
        <begin position="8"/>
        <end position="62"/>
    </location>
</feature>
<name>A0A9J6ZPW2_9BACT</name>
<dbReference type="InterPro" id="IPR039418">
    <property type="entry name" value="LexA-like"/>
</dbReference>
<proteinExistence type="predicted"/>
<dbReference type="InterPro" id="IPR015927">
    <property type="entry name" value="Peptidase_S24_S26A/B/C"/>
</dbReference>
<protein>
    <submittedName>
        <fullName evidence="3">Helix-turn-helix domain-containing protein</fullName>
    </submittedName>
</protein>
<dbReference type="AlphaFoldDB" id="A0A9J6ZPW2"/>
<dbReference type="InterPro" id="IPR010982">
    <property type="entry name" value="Lambda_DNA-bd_dom_sf"/>
</dbReference>
<dbReference type="Proteomes" id="UP001056426">
    <property type="component" value="Chromosome"/>
</dbReference>
<evidence type="ECO:0000256" key="1">
    <source>
        <dbReference type="ARBA" id="ARBA00023125"/>
    </source>
</evidence>
<dbReference type="SUPFAM" id="SSF47413">
    <property type="entry name" value="lambda repressor-like DNA-binding domains"/>
    <property type="match status" value="1"/>
</dbReference>
<evidence type="ECO:0000259" key="2">
    <source>
        <dbReference type="PROSITE" id="PS50943"/>
    </source>
</evidence>
<dbReference type="SUPFAM" id="SSF51306">
    <property type="entry name" value="LexA/Signal peptidase"/>
    <property type="match status" value="1"/>
</dbReference>
<dbReference type="PANTHER" id="PTHR46558">
    <property type="entry name" value="TRACRIPTIONAL REGULATORY PROTEIN-RELATED-RELATED"/>
    <property type="match status" value="1"/>
</dbReference>
<sequence>MSLLADNIRYLRNRLDYSQQKVADDLMITRGRYAKYEDGASEPPIDILVRMSRYYNVSIDLLVTVDLRKYSLNEILKLPDNRILLPVKVDRHGANVIELVPHRATMGYLQGYADPEYIESLQTISIPFLGPGKYRAFPAEGDSMPPHPDGSYIIGRYVESIDDLKAGKTYVFITRNEGITYKRLQARVGDELELSPDNALYHSYRVHLADIYEIWEFACSIATREFAKGEVQGDNIAIMRMLGELKEEINNLKEGNKSQGME</sequence>
<dbReference type="CDD" id="cd06529">
    <property type="entry name" value="S24_LexA-like"/>
    <property type="match status" value="1"/>
</dbReference>
<evidence type="ECO:0000313" key="4">
    <source>
        <dbReference type="Proteomes" id="UP001056426"/>
    </source>
</evidence>
<organism evidence="3 4">
    <name type="scientific">Xiashengella succiniciproducens</name>
    <dbReference type="NCBI Taxonomy" id="2949635"/>
    <lineage>
        <taxon>Bacteria</taxon>
        <taxon>Pseudomonadati</taxon>
        <taxon>Bacteroidota</taxon>
        <taxon>Bacteroidia</taxon>
        <taxon>Marinilabiliales</taxon>
        <taxon>Marinilabiliaceae</taxon>
        <taxon>Xiashengella</taxon>
    </lineage>
</organism>
<keyword evidence="4" id="KW-1185">Reference proteome</keyword>
<dbReference type="InterPro" id="IPR001387">
    <property type="entry name" value="Cro/C1-type_HTH"/>
</dbReference>
<dbReference type="RefSeq" id="WP_250723547.1">
    <property type="nucleotide sequence ID" value="NZ_CP098400.1"/>
</dbReference>
<keyword evidence="1" id="KW-0238">DNA-binding</keyword>
<accession>A0A9J6ZPW2</accession>
<dbReference type="EMBL" id="CP098400">
    <property type="protein sequence ID" value="URW79574.1"/>
    <property type="molecule type" value="Genomic_DNA"/>
</dbReference>
<dbReference type="GO" id="GO:0003677">
    <property type="term" value="F:DNA binding"/>
    <property type="evidence" value="ECO:0007669"/>
    <property type="project" value="UniProtKB-KW"/>
</dbReference>
<dbReference type="SMART" id="SM00530">
    <property type="entry name" value="HTH_XRE"/>
    <property type="match status" value="1"/>
</dbReference>